<accession>A0A097SPY1</accession>
<proteinExistence type="predicted"/>
<reference evidence="2" key="1">
    <citation type="submission" date="2014-03" db="EMBL/GenBank/DDBJ databases">
        <authorList>
            <person name="Zhang G."/>
            <person name="Zhu L."/>
            <person name="Fang P."/>
        </authorList>
    </citation>
    <scope>NUCLEOTIDE SEQUENCE</scope>
    <source>
        <strain evidence="2">NS1</strain>
        <plasmid evidence="2">pNSL1</plasmid>
    </source>
</reference>
<dbReference type="PANTHER" id="PTHR40260:SF2">
    <property type="entry name" value="BLR8190 PROTEIN"/>
    <property type="match status" value="1"/>
</dbReference>
<sequence>MTQQISVCYGTPDDPAAFDEHYRATHIPLAAKVPGLSGFVWGKCASLDGSAPAHYAVAYLQFDTEDDLKTALASREMREAGRDVRNFATGGATMYTQNLESATR</sequence>
<dbReference type="Pfam" id="PF07110">
    <property type="entry name" value="EthD"/>
    <property type="match status" value="1"/>
</dbReference>
<name>A0A097SPY1_9NOCA</name>
<protein>
    <recommendedName>
        <fullName evidence="1">EthD domain-containing protein</fullName>
    </recommendedName>
</protein>
<geneLocation type="plasmid" evidence="2">
    <name>pNSL1</name>
</geneLocation>
<dbReference type="SUPFAM" id="SSF54909">
    <property type="entry name" value="Dimeric alpha+beta barrel"/>
    <property type="match status" value="1"/>
</dbReference>
<feature type="domain" description="EthD" evidence="1">
    <location>
        <begin position="14"/>
        <end position="89"/>
    </location>
</feature>
<dbReference type="NCBIfam" id="TIGR02118">
    <property type="entry name" value="EthD family reductase"/>
    <property type="match status" value="1"/>
</dbReference>
<dbReference type="Gene3D" id="3.30.70.100">
    <property type="match status" value="1"/>
</dbReference>
<keyword evidence="2" id="KW-0614">Plasmid</keyword>
<dbReference type="InterPro" id="IPR009799">
    <property type="entry name" value="EthD_dom"/>
</dbReference>
<gene>
    <name evidence="2" type="ORF">LRS1606.153</name>
</gene>
<evidence type="ECO:0000259" key="1">
    <source>
        <dbReference type="Pfam" id="PF07110"/>
    </source>
</evidence>
<dbReference type="PANTHER" id="PTHR40260">
    <property type="entry name" value="BLR8190 PROTEIN"/>
    <property type="match status" value="1"/>
</dbReference>
<dbReference type="GO" id="GO:0016491">
    <property type="term" value="F:oxidoreductase activity"/>
    <property type="evidence" value="ECO:0007669"/>
    <property type="project" value="InterPro"/>
</dbReference>
<dbReference type="InterPro" id="IPR011008">
    <property type="entry name" value="Dimeric_a/b-barrel"/>
</dbReference>
<dbReference type="AlphaFoldDB" id="A0A097SPY1"/>
<dbReference type="EMBL" id="KJ605395">
    <property type="protein sequence ID" value="AIU93587.1"/>
    <property type="molecule type" value="Genomic_DNA"/>
</dbReference>
<evidence type="ECO:0000313" key="2">
    <source>
        <dbReference type="EMBL" id="AIU93587.1"/>
    </source>
</evidence>
<organism evidence="2">
    <name type="scientific">Rhodococcus sp. NS1</name>
    <dbReference type="NCBI Taxonomy" id="402236"/>
    <lineage>
        <taxon>Bacteria</taxon>
        <taxon>Bacillati</taxon>
        <taxon>Actinomycetota</taxon>
        <taxon>Actinomycetes</taxon>
        <taxon>Mycobacteriales</taxon>
        <taxon>Nocardiaceae</taxon>
        <taxon>Rhodococcus</taxon>
    </lineage>
</organism>